<proteinExistence type="predicted"/>
<evidence type="ECO:0000313" key="2">
    <source>
        <dbReference type="Proteomes" id="UP001055879"/>
    </source>
</evidence>
<gene>
    <name evidence="1" type="ORF">L6452_21942</name>
</gene>
<keyword evidence="2" id="KW-1185">Reference proteome</keyword>
<dbReference type="EMBL" id="CM042053">
    <property type="protein sequence ID" value="KAI3714979.1"/>
    <property type="molecule type" value="Genomic_DNA"/>
</dbReference>
<dbReference type="Proteomes" id="UP001055879">
    <property type="component" value="Linkage Group LG07"/>
</dbReference>
<organism evidence="1 2">
    <name type="scientific">Arctium lappa</name>
    <name type="common">Greater burdock</name>
    <name type="synonym">Lappa major</name>
    <dbReference type="NCBI Taxonomy" id="4217"/>
    <lineage>
        <taxon>Eukaryota</taxon>
        <taxon>Viridiplantae</taxon>
        <taxon>Streptophyta</taxon>
        <taxon>Embryophyta</taxon>
        <taxon>Tracheophyta</taxon>
        <taxon>Spermatophyta</taxon>
        <taxon>Magnoliopsida</taxon>
        <taxon>eudicotyledons</taxon>
        <taxon>Gunneridae</taxon>
        <taxon>Pentapetalae</taxon>
        <taxon>asterids</taxon>
        <taxon>campanulids</taxon>
        <taxon>Asterales</taxon>
        <taxon>Asteraceae</taxon>
        <taxon>Carduoideae</taxon>
        <taxon>Cardueae</taxon>
        <taxon>Arctiinae</taxon>
        <taxon>Arctium</taxon>
    </lineage>
</organism>
<accession>A0ACB9AY14</accession>
<protein>
    <submittedName>
        <fullName evidence="1">Uncharacterized protein</fullName>
    </submittedName>
</protein>
<name>A0ACB9AY14_ARCLA</name>
<reference evidence="1 2" key="2">
    <citation type="journal article" date="2022" name="Mol. Ecol. Resour.">
        <title>The genomes of chicory, endive, great burdock and yacon provide insights into Asteraceae paleo-polyploidization history and plant inulin production.</title>
        <authorList>
            <person name="Fan W."/>
            <person name="Wang S."/>
            <person name="Wang H."/>
            <person name="Wang A."/>
            <person name="Jiang F."/>
            <person name="Liu H."/>
            <person name="Zhao H."/>
            <person name="Xu D."/>
            <person name="Zhang Y."/>
        </authorList>
    </citation>
    <scope>NUCLEOTIDE SEQUENCE [LARGE SCALE GENOMIC DNA]</scope>
    <source>
        <strain evidence="2">cv. Niubang</strain>
    </source>
</reference>
<reference evidence="2" key="1">
    <citation type="journal article" date="2022" name="Mol. Ecol. Resour.">
        <title>The genomes of chicory, endive, great burdock and yacon provide insights into Asteraceae palaeo-polyploidization history and plant inulin production.</title>
        <authorList>
            <person name="Fan W."/>
            <person name="Wang S."/>
            <person name="Wang H."/>
            <person name="Wang A."/>
            <person name="Jiang F."/>
            <person name="Liu H."/>
            <person name="Zhao H."/>
            <person name="Xu D."/>
            <person name="Zhang Y."/>
        </authorList>
    </citation>
    <scope>NUCLEOTIDE SEQUENCE [LARGE SCALE GENOMIC DNA]</scope>
    <source>
        <strain evidence="2">cv. Niubang</strain>
    </source>
</reference>
<sequence length="120" mass="13802">MYLENFKLVAISGFEGTHHIPDDTSIEPCESEVVITPSQKRAGSSVSSKQFLHRVIEKSLGKFVDEKKAAVLRDKHLLKELVYQWNKQLHVPYDIVAIFMRCWEDILILYGVAYGALFYL</sequence>
<evidence type="ECO:0000313" key="1">
    <source>
        <dbReference type="EMBL" id="KAI3714979.1"/>
    </source>
</evidence>
<comment type="caution">
    <text evidence="1">The sequence shown here is derived from an EMBL/GenBank/DDBJ whole genome shotgun (WGS) entry which is preliminary data.</text>
</comment>